<dbReference type="Gramene" id="LPERR01G09520.1">
    <property type="protein sequence ID" value="LPERR01G09520.1"/>
    <property type="gene ID" value="LPERR01G09520"/>
</dbReference>
<dbReference type="HOGENOM" id="CLU_152841_0_0_1"/>
<evidence type="ECO:0000313" key="3">
    <source>
        <dbReference type="EnsemblPlants" id="LPERR01G09520.1"/>
    </source>
</evidence>
<name>A0A0D9UZ96_9ORYZ</name>
<reference evidence="3 4" key="1">
    <citation type="submission" date="2012-08" db="EMBL/GenBank/DDBJ databases">
        <title>Oryza genome evolution.</title>
        <authorList>
            <person name="Wing R.A."/>
        </authorList>
    </citation>
    <scope>NUCLEOTIDE SEQUENCE</scope>
</reference>
<evidence type="ECO:0000256" key="1">
    <source>
        <dbReference type="ARBA" id="ARBA00022737"/>
    </source>
</evidence>
<reference evidence="4" key="2">
    <citation type="submission" date="2013-12" db="EMBL/GenBank/DDBJ databases">
        <authorList>
            <person name="Yu Y."/>
            <person name="Lee S."/>
            <person name="de Baynast K."/>
            <person name="Wissotski M."/>
            <person name="Liu L."/>
            <person name="Talag J."/>
            <person name="Goicoechea J."/>
            <person name="Angelova A."/>
            <person name="Jetty R."/>
            <person name="Kudrna D."/>
            <person name="Golser W."/>
            <person name="Rivera L."/>
            <person name="Zhang J."/>
            <person name="Wing R."/>
        </authorList>
    </citation>
    <scope>NUCLEOTIDE SEQUENCE</scope>
</reference>
<dbReference type="AlphaFoldDB" id="A0A0D9UZ96"/>
<keyword evidence="4" id="KW-1185">Reference proteome</keyword>
<reference evidence="3" key="3">
    <citation type="submission" date="2015-04" db="UniProtKB">
        <authorList>
            <consortium name="EnsemblPlants"/>
        </authorList>
    </citation>
    <scope>IDENTIFICATION</scope>
</reference>
<accession>A0A0D9UZ96</accession>
<sequence length="99" mass="10974">MEAQDLDAISRLSALRFLCLFNQQRFSWTVAGDGLFLNLRTCNINIALTFLQGAMPMLLELVLWLCASEDCVASDVGLENLPLLNSVVVYIYCKGATAR</sequence>
<organism evidence="3 4">
    <name type="scientific">Leersia perrieri</name>
    <dbReference type="NCBI Taxonomy" id="77586"/>
    <lineage>
        <taxon>Eukaryota</taxon>
        <taxon>Viridiplantae</taxon>
        <taxon>Streptophyta</taxon>
        <taxon>Embryophyta</taxon>
        <taxon>Tracheophyta</taxon>
        <taxon>Spermatophyta</taxon>
        <taxon>Magnoliopsida</taxon>
        <taxon>Liliopsida</taxon>
        <taxon>Poales</taxon>
        <taxon>Poaceae</taxon>
        <taxon>BOP clade</taxon>
        <taxon>Oryzoideae</taxon>
        <taxon>Oryzeae</taxon>
        <taxon>Oryzinae</taxon>
        <taxon>Leersia</taxon>
    </lineage>
</organism>
<dbReference type="EnsemblPlants" id="LPERR01G09520.1">
    <property type="protein sequence ID" value="LPERR01G09520.1"/>
    <property type="gene ID" value="LPERR01G09520"/>
</dbReference>
<keyword evidence="1" id="KW-0677">Repeat</keyword>
<feature type="domain" description="Disease resistance R13L4/SHOC-2-like LRR" evidence="2">
    <location>
        <begin position="1"/>
        <end position="98"/>
    </location>
</feature>
<dbReference type="InterPro" id="IPR055414">
    <property type="entry name" value="LRR_R13L4/SHOC2-like"/>
</dbReference>
<evidence type="ECO:0000313" key="4">
    <source>
        <dbReference type="Proteomes" id="UP000032180"/>
    </source>
</evidence>
<proteinExistence type="predicted"/>
<protein>
    <recommendedName>
        <fullName evidence="2">Disease resistance R13L4/SHOC-2-like LRR domain-containing protein</fullName>
    </recommendedName>
</protein>
<dbReference type="Pfam" id="PF23598">
    <property type="entry name" value="LRR_14"/>
    <property type="match status" value="1"/>
</dbReference>
<dbReference type="Proteomes" id="UP000032180">
    <property type="component" value="Chromosome 1"/>
</dbReference>
<evidence type="ECO:0000259" key="2">
    <source>
        <dbReference type="Pfam" id="PF23598"/>
    </source>
</evidence>